<keyword evidence="13" id="KW-1185">Reference proteome</keyword>
<dbReference type="PROSITE" id="PS00815">
    <property type="entry name" value="AIPM_HOMOCIT_SYNTH_1"/>
    <property type="match status" value="1"/>
</dbReference>
<keyword evidence="4" id="KW-0412">Isoleucine biosynthesis</keyword>
<keyword evidence="5 9" id="KW-0808">Transferase</keyword>
<dbReference type="HOGENOM" id="CLU_022158_7_0_0"/>
<comment type="catalytic activity">
    <reaction evidence="7">
        <text>pyruvate + acetyl-CoA + H2O = (3R)-citramalate + CoA + H(+)</text>
        <dbReference type="Rhea" id="RHEA:19045"/>
        <dbReference type="ChEBI" id="CHEBI:15361"/>
        <dbReference type="ChEBI" id="CHEBI:15377"/>
        <dbReference type="ChEBI" id="CHEBI:15378"/>
        <dbReference type="ChEBI" id="CHEBI:30934"/>
        <dbReference type="ChEBI" id="CHEBI:57287"/>
        <dbReference type="ChEBI" id="CHEBI:57288"/>
        <dbReference type="EC" id="2.3.3.21"/>
    </reaction>
</comment>
<organism evidence="12 13">
    <name type="scientific">Nitrospina gracilis (strain 3/211)</name>
    <dbReference type="NCBI Taxonomy" id="1266370"/>
    <lineage>
        <taxon>Bacteria</taxon>
        <taxon>Pseudomonadati</taxon>
        <taxon>Nitrospinota/Tectimicrobiota group</taxon>
        <taxon>Nitrospinota</taxon>
        <taxon>Nitrospinia</taxon>
        <taxon>Nitrospinales</taxon>
        <taxon>Nitrospinaceae</taxon>
        <taxon>Nitrospina</taxon>
    </lineage>
</organism>
<dbReference type="Proteomes" id="UP000011704">
    <property type="component" value="Unassembled WGS sequence"/>
</dbReference>
<comment type="caution">
    <text evidence="12">The sequence shown here is derived from an EMBL/GenBank/DDBJ whole genome shotgun (WGS) entry which is preliminary data.</text>
</comment>
<dbReference type="OrthoDB" id="9804858at2"/>
<feature type="compositionally biased region" description="Basic and acidic residues" evidence="10">
    <location>
        <begin position="526"/>
        <end position="540"/>
    </location>
</feature>
<dbReference type="AlphaFoldDB" id="M1YVQ7"/>
<accession>M1YVQ7</accession>
<feature type="domain" description="Pyruvate carboxyltransferase" evidence="11">
    <location>
        <begin position="4"/>
        <end position="266"/>
    </location>
</feature>
<evidence type="ECO:0000256" key="10">
    <source>
        <dbReference type="SAM" id="MobiDB-lite"/>
    </source>
</evidence>
<dbReference type="GO" id="GO:0003852">
    <property type="term" value="F:2-isopropylmalate synthase activity"/>
    <property type="evidence" value="ECO:0007669"/>
    <property type="project" value="InterPro"/>
</dbReference>
<dbReference type="InterPro" id="IPR054691">
    <property type="entry name" value="LeuA/HCS_post-cat"/>
</dbReference>
<reference evidence="12 13" key="1">
    <citation type="journal article" date="2013" name="Front. Microbiol.">
        <title>The genome of Nitrospina gracilis illuminates the metabolism and evolution of the major marine nitrite oxidizer.</title>
        <authorList>
            <person name="Luecker S."/>
            <person name="Nowka B."/>
            <person name="Rattei T."/>
            <person name="Spieck E."/>
            <person name="and Daims H."/>
        </authorList>
    </citation>
    <scope>NUCLEOTIDE SEQUENCE [LARGE SCALE GENOMIC DNA]</scope>
    <source>
        <strain evidence="12 13">3/211</strain>
    </source>
</reference>
<dbReference type="UniPathway" id="UPA00047">
    <property type="reaction ID" value="UER00066"/>
</dbReference>
<keyword evidence="6" id="KW-0100">Branched-chain amino acid biosynthesis</keyword>
<dbReference type="Pfam" id="PF08502">
    <property type="entry name" value="LeuA_dimer"/>
    <property type="match status" value="1"/>
</dbReference>
<evidence type="ECO:0000256" key="7">
    <source>
        <dbReference type="ARBA" id="ARBA00048263"/>
    </source>
</evidence>
<dbReference type="GO" id="GO:0009097">
    <property type="term" value="P:isoleucine biosynthetic process"/>
    <property type="evidence" value="ECO:0007669"/>
    <property type="project" value="UniProtKB-UniRule"/>
</dbReference>
<keyword evidence="12" id="KW-0012">Acyltransferase</keyword>
<dbReference type="EMBL" id="CAQJ01000015">
    <property type="protein sequence ID" value="CCQ89560.1"/>
    <property type="molecule type" value="Genomic_DNA"/>
</dbReference>
<dbReference type="PANTHER" id="PTHR43538">
    <property type="entry name" value="ALPHA-IPM SYNTHASE/HOMOCITRATE SYNTHASE"/>
    <property type="match status" value="1"/>
</dbReference>
<dbReference type="Pfam" id="PF22617">
    <property type="entry name" value="HCS_D2"/>
    <property type="match status" value="1"/>
</dbReference>
<evidence type="ECO:0000256" key="8">
    <source>
        <dbReference type="NCBIfam" id="TIGR00977"/>
    </source>
</evidence>
<dbReference type="PROSITE" id="PS50991">
    <property type="entry name" value="PYR_CT"/>
    <property type="match status" value="1"/>
</dbReference>
<dbReference type="InterPro" id="IPR002034">
    <property type="entry name" value="AIPM/Hcit_synth_CS"/>
</dbReference>
<comment type="pathway">
    <text evidence="1">Amino-acid biosynthesis; L-isoleucine biosynthesis; 2-oxobutanoate from pyruvate: step 1/3.</text>
</comment>
<evidence type="ECO:0000256" key="1">
    <source>
        <dbReference type="ARBA" id="ARBA00004743"/>
    </source>
</evidence>
<proteinExistence type="inferred from homology"/>
<dbReference type="InterPro" id="IPR005675">
    <property type="entry name" value="Citramal_synthase"/>
</dbReference>
<dbReference type="EC" id="2.3.3.21" evidence="8"/>
<dbReference type="InterPro" id="IPR013785">
    <property type="entry name" value="Aldolase_TIM"/>
</dbReference>
<evidence type="ECO:0000256" key="3">
    <source>
        <dbReference type="ARBA" id="ARBA00022605"/>
    </source>
</evidence>
<dbReference type="Gene3D" id="1.10.238.260">
    <property type="match status" value="1"/>
</dbReference>
<evidence type="ECO:0000256" key="9">
    <source>
        <dbReference type="RuleBase" id="RU003523"/>
    </source>
</evidence>
<dbReference type="SUPFAM" id="SSF51569">
    <property type="entry name" value="Aldolase"/>
    <property type="match status" value="1"/>
</dbReference>
<dbReference type="Gene3D" id="3.20.20.70">
    <property type="entry name" value="Aldolase class I"/>
    <property type="match status" value="1"/>
</dbReference>
<dbReference type="RefSeq" id="WP_005006126.1">
    <property type="nucleotide sequence ID" value="NZ_HG422173.1"/>
</dbReference>
<name>M1YVQ7_NITG3</name>
<evidence type="ECO:0000313" key="13">
    <source>
        <dbReference type="Proteomes" id="UP000011704"/>
    </source>
</evidence>
<comment type="similarity">
    <text evidence="2 9">Belongs to the alpha-IPM synthase/homocitrate synthase family.</text>
</comment>
<sequence length="547" mass="61277">MPVIKIYDTTLRDGSQAEDITFTVEDKIRIAHKLDENGFNYIEGGWPGSNPKDVDFFEKVKHLKFEQAQIVAFGSTRSPRKRADQDPNLNQLLKAGTEVITIFGKSWDMHVQQALETDLDENLRMVAESIQYLKKNTEEVMFDAEHFFDGYKHNPEYALKVLKAAENAGADWIVLCDTNGGSMPWEVHSIFETVAGELKVKLGIHTHNDSELGVANALAAVKAGARQVQGTVNGIGERCGNCNLISVVPNLKLKMGMDCLDAKQMKKLKELSAFVDELANRSHWNHQPYVGKSAFAHKGGVHVSAIRKNRETYEHIEPELVGNQTRILVSDLSGKSNIVYKAQEFGLDIDSADPKVQELLEELKRAERLGFQYEGAEGSFELIMREALGQREEHFEFVGFRVIVEKRKEDEAPIAEATVKVMVNGVQEVTAAEGDGPVNALDKALRKALTRFYPELEEMSLYDYKVRILDESKGTSAKIRVLLESGDQNAKWGTVGVSEDIIEASWQALIDAIIYKLGVAPRHAKEKAESKPQPKLERRGSRFHLKI</sequence>
<dbReference type="NCBIfam" id="TIGR00977">
    <property type="entry name" value="citramal_synth"/>
    <property type="match status" value="1"/>
</dbReference>
<dbReference type="InterPro" id="IPR000891">
    <property type="entry name" value="PYR_CT"/>
</dbReference>
<protein>
    <recommendedName>
        <fullName evidence="8">Citramalate synthase</fullName>
        <ecNumber evidence="8">2.3.3.21</ecNumber>
    </recommendedName>
</protein>
<evidence type="ECO:0000259" key="11">
    <source>
        <dbReference type="PROSITE" id="PS50991"/>
    </source>
</evidence>
<evidence type="ECO:0000313" key="12">
    <source>
        <dbReference type="EMBL" id="CCQ89560.1"/>
    </source>
</evidence>
<evidence type="ECO:0000256" key="5">
    <source>
        <dbReference type="ARBA" id="ARBA00022679"/>
    </source>
</evidence>
<dbReference type="InParanoid" id="M1YVQ7"/>
<evidence type="ECO:0000256" key="2">
    <source>
        <dbReference type="ARBA" id="ARBA00006154"/>
    </source>
</evidence>
<evidence type="ECO:0000256" key="4">
    <source>
        <dbReference type="ARBA" id="ARBA00022624"/>
    </source>
</evidence>
<dbReference type="GO" id="GO:0043714">
    <property type="term" value="F:(R)-citramalate synthase activity"/>
    <property type="evidence" value="ECO:0007669"/>
    <property type="project" value="UniProtKB-UniRule"/>
</dbReference>
<dbReference type="InterPro" id="IPR036230">
    <property type="entry name" value="LeuA_allosteric_dom_sf"/>
</dbReference>
<evidence type="ECO:0000256" key="6">
    <source>
        <dbReference type="ARBA" id="ARBA00023304"/>
    </source>
</evidence>
<feature type="region of interest" description="Disordered" evidence="10">
    <location>
        <begin position="524"/>
        <end position="547"/>
    </location>
</feature>
<dbReference type="GO" id="GO:0009098">
    <property type="term" value="P:L-leucine biosynthetic process"/>
    <property type="evidence" value="ECO:0007669"/>
    <property type="project" value="InterPro"/>
</dbReference>
<dbReference type="InterPro" id="IPR013709">
    <property type="entry name" value="2-isopropylmalate_synth_dimer"/>
</dbReference>
<dbReference type="CDD" id="cd07941">
    <property type="entry name" value="DRE_TIM_LeuA3"/>
    <property type="match status" value="1"/>
</dbReference>
<dbReference type="Gene3D" id="3.30.160.270">
    <property type="match status" value="1"/>
</dbReference>
<keyword evidence="3" id="KW-0028">Amino-acid biosynthesis</keyword>
<dbReference type="STRING" id="1266370.NITGR_130026"/>
<dbReference type="SMART" id="SM00917">
    <property type="entry name" value="LeuA_dimer"/>
    <property type="match status" value="1"/>
</dbReference>
<dbReference type="Pfam" id="PF00682">
    <property type="entry name" value="HMGL-like"/>
    <property type="match status" value="1"/>
</dbReference>
<dbReference type="PANTHER" id="PTHR43538:SF1">
    <property type="entry name" value="(R)-CITRAMALATE SYNTHASE"/>
    <property type="match status" value="1"/>
</dbReference>
<gene>
    <name evidence="12" type="ORF">NITGR_130026</name>
</gene>
<dbReference type="SUPFAM" id="SSF110921">
    <property type="entry name" value="2-isopropylmalate synthase LeuA, allosteric (dimerisation) domain"/>
    <property type="match status" value="1"/>
</dbReference>